<keyword evidence="4 7" id="KW-0812">Transmembrane</keyword>
<accession>A0A4S2DTL7</accession>
<proteinExistence type="inferred from homology"/>
<keyword evidence="10" id="KW-1185">Reference proteome</keyword>
<evidence type="ECO:0000313" key="10">
    <source>
        <dbReference type="Proteomes" id="UP000306888"/>
    </source>
</evidence>
<feature type="transmembrane region" description="Helical" evidence="7">
    <location>
        <begin position="149"/>
        <end position="174"/>
    </location>
</feature>
<evidence type="ECO:0000256" key="6">
    <source>
        <dbReference type="ARBA" id="ARBA00023136"/>
    </source>
</evidence>
<dbReference type="OrthoDB" id="9779462at2"/>
<evidence type="ECO:0000256" key="2">
    <source>
        <dbReference type="ARBA" id="ARBA00022448"/>
    </source>
</evidence>
<dbReference type="AlphaFoldDB" id="A0A4S2DTL7"/>
<gene>
    <name evidence="9" type="ORF">E5347_04335</name>
</gene>
<keyword evidence="5 7" id="KW-1133">Transmembrane helix</keyword>
<evidence type="ECO:0000256" key="7">
    <source>
        <dbReference type="RuleBase" id="RU363032"/>
    </source>
</evidence>
<dbReference type="Proteomes" id="UP000306888">
    <property type="component" value="Unassembled WGS sequence"/>
</dbReference>
<dbReference type="InterPro" id="IPR051393">
    <property type="entry name" value="ABC_transporter_permease"/>
</dbReference>
<dbReference type="PANTHER" id="PTHR30193:SF37">
    <property type="entry name" value="INNER MEMBRANE ABC TRANSPORTER PERMEASE PROTEIN YCJO"/>
    <property type="match status" value="1"/>
</dbReference>
<evidence type="ECO:0000259" key="8">
    <source>
        <dbReference type="PROSITE" id="PS50928"/>
    </source>
</evidence>
<feature type="transmembrane region" description="Helical" evidence="7">
    <location>
        <begin position="7"/>
        <end position="30"/>
    </location>
</feature>
<dbReference type="Gene3D" id="1.10.3720.10">
    <property type="entry name" value="MetI-like"/>
    <property type="match status" value="1"/>
</dbReference>
<feature type="transmembrane region" description="Helical" evidence="7">
    <location>
        <begin position="195"/>
        <end position="217"/>
    </location>
</feature>
<dbReference type="PROSITE" id="PS50928">
    <property type="entry name" value="ABC_TM1"/>
    <property type="match status" value="1"/>
</dbReference>
<dbReference type="GO" id="GO:0055085">
    <property type="term" value="P:transmembrane transport"/>
    <property type="evidence" value="ECO:0007669"/>
    <property type="project" value="InterPro"/>
</dbReference>
<comment type="caution">
    <text evidence="9">The sequence shown here is derived from an EMBL/GenBank/DDBJ whole genome shotgun (WGS) entry which is preliminary data.</text>
</comment>
<dbReference type="PANTHER" id="PTHR30193">
    <property type="entry name" value="ABC TRANSPORTER PERMEASE PROTEIN"/>
    <property type="match status" value="1"/>
</dbReference>
<evidence type="ECO:0000256" key="1">
    <source>
        <dbReference type="ARBA" id="ARBA00004651"/>
    </source>
</evidence>
<feature type="transmembrane region" description="Helical" evidence="7">
    <location>
        <begin position="101"/>
        <end position="121"/>
    </location>
</feature>
<dbReference type="CDD" id="cd06261">
    <property type="entry name" value="TM_PBP2"/>
    <property type="match status" value="1"/>
</dbReference>
<evidence type="ECO:0000256" key="4">
    <source>
        <dbReference type="ARBA" id="ARBA00022692"/>
    </source>
</evidence>
<evidence type="ECO:0000256" key="5">
    <source>
        <dbReference type="ARBA" id="ARBA00022989"/>
    </source>
</evidence>
<dbReference type="SUPFAM" id="SSF160964">
    <property type="entry name" value="MalF N-terminal region-like"/>
    <property type="match status" value="1"/>
</dbReference>
<dbReference type="InterPro" id="IPR000515">
    <property type="entry name" value="MetI-like"/>
</dbReference>
<feature type="domain" description="ABC transmembrane type-1" evidence="8">
    <location>
        <begin position="64"/>
        <end position="276"/>
    </location>
</feature>
<sequence>MKKIRPYGMVAPALIIFLVFSIYPIGYMIYLSFHNWDLINPVKQFVGMNNFKDLINDALFLQVIRNSIVYMIVTVLGSIILGTLLAVFLNKDTRISRILQSVTFAPYVISMVSVAFIWQWIMDADYGLLNYFLNFFGISNIDWLNNTSIAIFSLAVISIWKSLGYNALIILAALKSVPKYIYEAAQIDDTKPMKVFFKITLPMISPSLFFLTIMNIISSFKVFETISLITAGGPINSTNTLVYYIYEYGFKYNKIGYASAAGVILFLILGIMTIFYFKVLSRKVHYR</sequence>
<dbReference type="GO" id="GO:0005886">
    <property type="term" value="C:plasma membrane"/>
    <property type="evidence" value="ECO:0007669"/>
    <property type="project" value="UniProtKB-SubCell"/>
</dbReference>
<feature type="transmembrane region" description="Helical" evidence="7">
    <location>
        <begin position="68"/>
        <end position="89"/>
    </location>
</feature>
<keyword evidence="6 7" id="KW-0472">Membrane</keyword>
<dbReference type="Pfam" id="PF00528">
    <property type="entry name" value="BPD_transp_1"/>
    <property type="match status" value="1"/>
</dbReference>
<comment type="subcellular location">
    <subcellularLocation>
        <location evidence="1 7">Cell membrane</location>
        <topology evidence="1 7">Multi-pass membrane protein</topology>
    </subcellularLocation>
</comment>
<dbReference type="EMBL" id="SRYR01000001">
    <property type="protein sequence ID" value="TGY44584.1"/>
    <property type="molecule type" value="Genomic_DNA"/>
</dbReference>
<keyword evidence="3" id="KW-1003">Cell membrane</keyword>
<protein>
    <submittedName>
        <fullName evidence="9">Sugar ABC transporter permease</fullName>
    </submittedName>
</protein>
<reference evidence="9 10" key="1">
    <citation type="submission" date="2019-04" db="EMBL/GenBank/DDBJ databases">
        <title>Microbes associate with the intestines of laboratory mice.</title>
        <authorList>
            <person name="Navarre W."/>
            <person name="Wong E."/>
            <person name="Huang K."/>
            <person name="Tropini C."/>
            <person name="Ng K."/>
            <person name="Yu B."/>
        </authorList>
    </citation>
    <scope>NUCLEOTIDE SEQUENCE [LARGE SCALE GENOMIC DNA]</scope>
    <source>
        <strain evidence="9 10">NM50_B9-20</strain>
    </source>
</reference>
<dbReference type="SUPFAM" id="SSF161098">
    <property type="entry name" value="MetI-like"/>
    <property type="match status" value="1"/>
</dbReference>
<evidence type="ECO:0000256" key="3">
    <source>
        <dbReference type="ARBA" id="ARBA00022475"/>
    </source>
</evidence>
<comment type="similarity">
    <text evidence="7">Belongs to the binding-protein-dependent transport system permease family.</text>
</comment>
<name>A0A4S2DTL7_9CLOT</name>
<dbReference type="InterPro" id="IPR035906">
    <property type="entry name" value="MetI-like_sf"/>
</dbReference>
<organism evidence="9 10">
    <name type="scientific">Clostridium sartagoforme</name>
    <dbReference type="NCBI Taxonomy" id="84031"/>
    <lineage>
        <taxon>Bacteria</taxon>
        <taxon>Bacillati</taxon>
        <taxon>Bacillota</taxon>
        <taxon>Clostridia</taxon>
        <taxon>Eubacteriales</taxon>
        <taxon>Clostridiaceae</taxon>
        <taxon>Clostridium</taxon>
    </lineage>
</organism>
<keyword evidence="2 7" id="KW-0813">Transport</keyword>
<evidence type="ECO:0000313" key="9">
    <source>
        <dbReference type="EMBL" id="TGY44584.1"/>
    </source>
</evidence>
<feature type="transmembrane region" description="Helical" evidence="7">
    <location>
        <begin position="255"/>
        <end position="277"/>
    </location>
</feature>